<dbReference type="Gene3D" id="3.30.1330.30">
    <property type="match status" value="1"/>
</dbReference>
<dbReference type="InterPro" id="IPR051259">
    <property type="entry name" value="rRNA_Methyltransferase"/>
</dbReference>
<evidence type="ECO:0000313" key="4">
    <source>
        <dbReference type="EMBL" id="KDB53979.1"/>
    </source>
</evidence>
<dbReference type="GO" id="GO:0032259">
    <property type="term" value="P:methylation"/>
    <property type="evidence" value="ECO:0007669"/>
    <property type="project" value="UniProtKB-KW"/>
</dbReference>
<feature type="domain" description="tRNA/rRNA methyltransferase SpoU type" evidence="3">
    <location>
        <begin position="116"/>
        <end position="251"/>
    </location>
</feature>
<evidence type="ECO:0000256" key="2">
    <source>
        <dbReference type="ARBA" id="ARBA00022679"/>
    </source>
</evidence>
<dbReference type="Gene3D" id="3.40.1280.10">
    <property type="match status" value="1"/>
</dbReference>
<gene>
    <name evidence="4" type="ORF">X805_04410</name>
</gene>
<evidence type="ECO:0000256" key="1">
    <source>
        <dbReference type="ARBA" id="ARBA00022603"/>
    </source>
</evidence>
<dbReference type="GO" id="GO:0003723">
    <property type="term" value="F:RNA binding"/>
    <property type="evidence" value="ECO:0007669"/>
    <property type="project" value="InterPro"/>
</dbReference>
<dbReference type="GO" id="GO:0006396">
    <property type="term" value="P:RNA processing"/>
    <property type="evidence" value="ECO:0007669"/>
    <property type="project" value="InterPro"/>
</dbReference>
<dbReference type="SUPFAM" id="SSF55315">
    <property type="entry name" value="L30e-like"/>
    <property type="match status" value="1"/>
</dbReference>
<dbReference type="GO" id="GO:0008173">
    <property type="term" value="F:RNA methyltransferase activity"/>
    <property type="evidence" value="ECO:0007669"/>
    <property type="project" value="InterPro"/>
</dbReference>
<dbReference type="PATRIC" id="fig|1286631.3.peg.436"/>
<organism evidence="4 5">
    <name type="scientific">Sphaerotilus natans subsp. natans DSM 6575</name>
    <dbReference type="NCBI Taxonomy" id="1286631"/>
    <lineage>
        <taxon>Bacteria</taxon>
        <taxon>Pseudomonadati</taxon>
        <taxon>Pseudomonadota</taxon>
        <taxon>Betaproteobacteria</taxon>
        <taxon>Burkholderiales</taxon>
        <taxon>Sphaerotilaceae</taxon>
        <taxon>Sphaerotilus</taxon>
    </lineage>
</organism>
<keyword evidence="5" id="KW-1185">Reference proteome</keyword>
<sequence>MREPRHISSRAHALVKTLHRLANEPAASRRLGQVWLEGDHLARAFLARGGQAALAVVGASAWLQPGPRALALQAAEIVVIDDALLPEISSLESPVSIGFLIDLPSGGQPPLPGVATVVLDRLQDPGNVGTILRSAAALGVRQVLAMKGSAALWSPKVLRAGMGAHFALHLVESLAPADLDALAVPLVATSSHAEAAIDRLALPAPCAWVFGHEGQGVGPELMARCALTVTIPQPGGEESLNVAAATAICLYESARQARR</sequence>
<evidence type="ECO:0000313" key="5">
    <source>
        <dbReference type="Proteomes" id="UP000026714"/>
    </source>
</evidence>
<dbReference type="RefSeq" id="WP_037477736.1">
    <property type="nucleotide sequence ID" value="NZ_AZRA01000009.1"/>
</dbReference>
<name>A0A059KRY3_9BURK</name>
<dbReference type="AlphaFoldDB" id="A0A059KRY3"/>
<dbReference type="CDD" id="cd18095">
    <property type="entry name" value="SpoU-like_rRNA-MTase"/>
    <property type="match status" value="1"/>
</dbReference>
<dbReference type="InterPro" id="IPR029064">
    <property type="entry name" value="Ribosomal_eL30-like_sf"/>
</dbReference>
<dbReference type="PANTHER" id="PTHR43191:SF2">
    <property type="entry name" value="RRNA METHYLTRANSFERASE 3, MITOCHONDRIAL"/>
    <property type="match status" value="1"/>
</dbReference>
<dbReference type="EMBL" id="AZRA01000009">
    <property type="protein sequence ID" value="KDB53979.1"/>
    <property type="molecule type" value="Genomic_DNA"/>
</dbReference>
<dbReference type="PANTHER" id="PTHR43191">
    <property type="entry name" value="RRNA METHYLTRANSFERASE 3"/>
    <property type="match status" value="1"/>
</dbReference>
<reference evidence="4 5" key="1">
    <citation type="journal article" date="2014" name="FEMS Microbiol. Ecol.">
        <title>Sphaerotilus natans encrusted with nanoball-shaped Fe(III) oxide minerals formed by nitrate-reducing mixotrophic Fe(II) oxidation.</title>
        <authorList>
            <person name="Park S."/>
            <person name="Kim D.H."/>
            <person name="Lee J.H."/>
            <person name="Hur H.G."/>
        </authorList>
    </citation>
    <scope>NUCLEOTIDE SEQUENCE [LARGE SCALE GENOMIC DNA]</scope>
    <source>
        <strain evidence="4 5">DSM 6575</strain>
    </source>
</reference>
<keyword evidence="1 4" id="KW-0489">Methyltransferase</keyword>
<comment type="caution">
    <text evidence="4">The sequence shown here is derived from an EMBL/GenBank/DDBJ whole genome shotgun (WGS) entry which is preliminary data.</text>
</comment>
<dbReference type="InterPro" id="IPR029026">
    <property type="entry name" value="tRNA_m1G_MTases_N"/>
</dbReference>
<keyword evidence="2 4" id="KW-0808">Transferase</keyword>
<protein>
    <submittedName>
        <fullName evidence="4">tRNA/rRNA methyltransferase SpoU</fullName>
    </submittedName>
</protein>
<dbReference type="Proteomes" id="UP000026714">
    <property type="component" value="Unassembled WGS sequence"/>
</dbReference>
<proteinExistence type="predicted"/>
<dbReference type="Pfam" id="PF00588">
    <property type="entry name" value="SpoU_methylase"/>
    <property type="match status" value="1"/>
</dbReference>
<dbReference type="InterPro" id="IPR001537">
    <property type="entry name" value="SpoU_MeTrfase"/>
</dbReference>
<dbReference type="eggNOG" id="COG0566">
    <property type="taxonomic scope" value="Bacteria"/>
</dbReference>
<dbReference type="InterPro" id="IPR029028">
    <property type="entry name" value="Alpha/beta_knot_MTases"/>
</dbReference>
<dbReference type="STRING" id="34103.SAMN05421778_12723"/>
<dbReference type="SUPFAM" id="SSF75217">
    <property type="entry name" value="alpha/beta knot"/>
    <property type="match status" value="1"/>
</dbReference>
<accession>A0A059KRY3</accession>
<evidence type="ECO:0000259" key="3">
    <source>
        <dbReference type="Pfam" id="PF00588"/>
    </source>
</evidence>